<comment type="similarity">
    <text evidence="1">Belongs to the acetyltransferase family.</text>
</comment>
<dbReference type="InterPro" id="IPR016181">
    <property type="entry name" value="Acyl_CoA_acyltransferase"/>
</dbReference>
<protein>
    <submittedName>
        <fullName evidence="5">Unannotated protein</fullName>
    </submittedName>
</protein>
<proteinExistence type="inferred from homology"/>
<keyword evidence="3" id="KW-0012">Acyltransferase</keyword>
<dbReference type="InterPro" id="IPR051016">
    <property type="entry name" value="Diverse_Substrate_AcTransf"/>
</dbReference>
<dbReference type="InterPro" id="IPR000182">
    <property type="entry name" value="GNAT_dom"/>
</dbReference>
<accession>A0A6J7AI88</accession>
<dbReference type="PANTHER" id="PTHR10545">
    <property type="entry name" value="DIAMINE N-ACETYLTRANSFERASE"/>
    <property type="match status" value="1"/>
</dbReference>
<dbReference type="EMBL" id="CAFABG010000119">
    <property type="protein sequence ID" value="CAB4832671.1"/>
    <property type="molecule type" value="Genomic_DNA"/>
</dbReference>
<dbReference type="AlphaFoldDB" id="A0A6J7AI88"/>
<organism evidence="5">
    <name type="scientific">freshwater metagenome</name>
    <dbReference type="NCBI Taxonomy" id="449393"/>
    <lineage>
        <taxon>unclassified sequences</taxon>
        <taxon>metagenomes</taxon>
        <taxon>ecological metagenomes</taxon>
    </lineage>
</organism>
<evidence type="ECO:0000256" key="1">
    <source>
        <dbReference type="ARBA" id="ARBA00008694"/>
    </source>
</evidence>
<name>A0A6J7AI88_9ZZZZ</name>
<reference evidence="5" key="1">
    <citation type="submission" date="2020-05" db="EMBL/GenBank/DDBJ databases">
        <authorList>
            <person name="Chiriac C."/>
            <person name="Salcher M."/>
            <person name="Ghai R."/>
            <person name="Kavagutti S V."/>
        </authorList>
    </citation>
    <scope>NUCLEOTIDE SEQUENCE</scope>
</reference>
<feature type="domain" description="N-acetyltransferase" evidence="4">
    <location>
        <begin position="1"/>
        <end position="156"/>
    </location>
</feature>
<dbReference type="Gene3D" id="3.40.630.30">
    <property type="match status" value="1"/>
</dbReference>
<evidence type="ECO:0000256" key="3">
    <source>
        <dbReference type="ARBA" id="ARBA00023315"/>
    </source>
</evidence>
<dbReference type="Pfam" id="PF00583">
    <property type="entry name" value="Acetyltransf_1"/>
    <property type="match status" value="1"/>
</dbReference>
<dbReference type="SUPFAM" id="SSF55729">
    <property type="entry name" value="Acyl-CoA N-acyltransferases (Nat)"/>
    <property type="match status" value="1"/>
</dbReference>
<keyword evidence="2" id="KW-0808">Transferase</keyword>
<dbReference type="CDD" id="cd04301">
    <property type="entry name" value="NAT_SF"/>
    <property type="match status" value="1"/>
</dbReference>
<sequence>MIRYATKDDVPRIHQLIKDLAEYEKAPLEAKATLEQIEESFFSQHPVAYCHVAEDDGLVVGISIWFLNYSTWVGKPGIYLEDLYIDPAHRGKGFGLAFLKELAKICIERDYERLQWWVLDWNEPSIEFYKSLGAVPMDEWTVYRVSGDALKKLAATDESPPYPLKRRIE</sequence>
<dbReference type="FunFam" id="3.40.630.30:FF:000064">
    <property type="entry name" value="GNAT family acetyltransferase"/>
    <property type="match status" value="1"/>
</dbReference>
<evidence type="ECO:0000313" key="5">
    <source>
        <dbReference type="EMBL" id="CAB4832671.1"/>
    </source>
</evidence>
<evidence type="ECO:0000256" key="2">
    <source>
        <dbReference type="ARBA" id="ARBA00022679"/>
    </source>
</evidence>
<dbReference type="PROSITE" id="PS51186">
    <property type="entry name" value="GNAT"/>
    <property type="match status" value="1"/>
</dbReference>
<gene>
    <name evidence="5" type="ORF">UFOPK3181_01109</name>
</gene>
<evidence type="ECO:0000259" key="4">
    <source>
        <dbReference type="PROSITE" id="PS51186"/>
    </source>
</evidence>
<dbReference type="PANTHER" id="PTHR10545:SF29">
    <property type="entry name" value="GH14572P-RELATED"/>
    <property type="match status" value="1"/>
</dbReference>
<dbReference type="GO" id="GO:0008080">
    <property type="term" value="F:N-acetyltransferase activity"/>
    <property type="evidence" value="ECO:0007669"/>
    <property type="project" value="TreeGrafter"/>
</dbReference>